<evidence type="ECO:0000256" key="1">
    <source>
        <dbReference type="ARBA" id="ARBA00008361"/>
    </source>
</evidence>
<dbReference type="RefSeq" id="XP_014179956.1">
    <property type="nucleotide sequence ID" value="XM_014324481.1"/>
</dbReference>
<dbReference type="KEGG" id="tasa:A1Q1_01442"/>
<evidence type="ECO:0000313" key="5">
    <source>
        <dbReference type="Proteomes" id="UP000002748"/>
    </source>
</evidence>
<dbReference type="GO" id="GO:0032259">
    <property type="term" value="P:methylation"/>
    <property type="evidence" value="ECO:0007669"/>
    <property type="project" value="UniProtKB-KW"/>
</dbReference>
<comment type="caution">
    <text evidence="4">The sequence shown here is derived from an EMBL/GenBank/DDBJ whole genome shotgun (WGS) entry which is preliminary data.</text>
</comment>
<dbReference type="GO" id="GO:0008168">
    <property type="term" value="F:methyltransferase activity"/>
    <property type="evidence" value="ECO:0007669"/>
    <property type="project" value="UniProtKB-KW"/>
</dbReference>
<dbReference type="AlphaFoldDB" id="J4UDY9"/>
<proteinExistence type="inferred from homology"/>
<dbReference type="GeneID" id="25984956"/>
<keyword evidence="2" id="KW-0489">Methyltransferase</keyword>
<protein>
    <recommendedName>
        <fullName evidence="6">Methyltransferase domain-containing protein</fullName>
    </recommendedName>
</protein>
<sequence length="228" mass="25288">MPDYSSRQYWRDRLLGEDLKGFEWLLSSEEILPHVATLLDHRPGRVWRVLHLGCGSSTLGLDMQQHFGERVTVQDADYAISGTERKFLALQADPDALAIPVLHFDALNLRDMLASAPQGGWDILVDKSTADAIACGEPLVTVSSGGSTPLAREPIEVLCENLYQATSSDAVWLCISYSSGRFDFLNGAETRYGWQVQSKTPVQLVKSGEGEIVHRPETGTWAWVLRKT</sequence>
<dbReference type="SUPFAM" id="SSF53335">
    <property type="entry name" value="S-adenosyl-L-methionine-dependent methyltransferases"/>
    <property type="match status" value="1"/>
</dbReference>
<dbReference type="Proteomes" id="UP000002748">
    <property type="component" value="Unassembled WGS sequence"/>
</dbReference>
<comment type="similarity">
    <text evidence="1">Belongs to the methyltransferase superfamily.</text>
</comment>
<gene>
    <name evidence="4" type="ORF">A1Q1_01442</name>
</gene>
<dbReference type="InterPro" id="IPR051419">
    <property type="entry name" value="Lys/N-term_MeTrsfase_sf"/>
</dbReference>
<dbReference type="InterPro" id="IPR029063">
    <property type="entry name" value="SAM-dependent_MTases_sf"/>
</dbReference>
<dbReference type="HOGENOM" id="CLU_1360269_0_0_1"/>
<dbReference type="PANTHER" id="PTHR12176">
    <property type="entry name" value="SAM-DEPENDENT METHYLTRANSFERASE SUPERFAMILY PROTEIN"/>
    <property type="match status" value="1"/>
</dbReference>
<evidence type="ECO:0000256" key="3">
    <source>
        <dbReference type="ARBA" id="ARBA00022679"/>
    </source>
</evidence>
<dbReference type="EMBL" id="ALBS01000171">
    <property type="protein sequence ID" value="EJT49420.1"/>
    <property type="molecule type" value="Genomic_DNA"/>
</dbReference>
<dbReference type="Gene3D" id="3.40.50.150">
    <property type="entry name" value="Vaccinia Virus protein VP39"/>
    <property type="match status" value="1"/>
</dbReference>
<accession>J4UDY9</accession>
<keyword evidence="3" id="KW-0808">Transferase</keyword>
<dbReference type="VEuPathDB" id="FungiDB:A1Q1_01442"/>
<evidence type="ECO:0000313" key="4">
    <source>
        <dbReference type="EMBL" id="EJT49420.1"/>
    </source>
</evidence>
<dbReference type="OrthoDB" id="2594973at2759"/>
<organism evidence="4 5">
    <name type="scientific">Trichosporon asahii var. asahii (strain ATCC 90039 / CBS 2479 / JCM 2466 / KCTC 7840 / NBRC 103889/ NCYC 2677 / UAMH 7654)</name>
    <name type="common">Yeast</name>
    <dbReference type="NCBI Taxonomy" id="1186058"/>
    <lineage>
        <taxon>Eukaryota</taxon>
        <taxon>Fungi</taxon>
        <taxon>Dikarya</taxon>
        <taxon>Basidiomycota</taxon>
        <taxon>Agaricomycotina</taxon>
        <taxon>Tremellomycetes</taxon>
        <taxon>Trichosporonales</taxon>
        <taxon>Trichosporonaceae</taxon>
        <taxon>Trichosporon</taxon>
    </lineage>
</organism>
<evidence type="ECO:0008006" key="6">
    <source>
        <dbReference type="Google" id="ProtNLM"/>
    </source>
</evidence>
<reference evidence="4 5" key="1">
    <citation type="journal article" date="2012" name="Eukaryot. Cell">
        <title>Draft genome sequence of CBS 2479, the standard type strain of Trichosporon asahii.</title>
        <authorList>
            <person name="Yang R.Y."/>
            <person name="Li H.T."/>
            <person name="Zhu H."/>
            <person name="Zhou G.P."/>
            <person name="Wang M."/>
            <person name="Wang L."/>
        </authorList>
    </citation>
    <scope>NUCLEOTIDE SEQUENCE [LARGE SCALE GENOMIC DNA]</scope>
    <source>
        <strain evidence="5">ATCC 90039 / CBS 2479 / JCM 2466 / KCTC 7840 / NCYC 2677 / UAMH 7654</strain>
    </source>
</reference>
<evidence type="ECO:0000256" key="2">
    <source>
        <dbReference type="ARBA" id="ARBA00022603"/>
    </source>
</evidence>
<name>J4UDY9_TRIAS</name>